<dbReference type="PANTHER" id="PTHR46978">
    <property type="entry name" value="ZINC KNUCKLE (CCHC-TYPE) FAMILY PROTEIN"/>
    <property type="match status" value="1"/>
</dbReference>
<evidence type="ECO:0000259" key="3">
    <source>
        <dbReference type="PROSITE" id="PS50158"/>
    </source>
</evidence>
<sequence>MVRGVCTRCPGLPHDWFRVEAEGETYYWNKRTAVTTFDAPTPERESDATAGDDAGEGDDDDDARGAAAAAAAAASPADPRVRRRDREIAGSGRGDGAREEIERDPTGDGHGDGARARGDGHGPRKGAKRRRAERAREGGDPRDERDASPRDEGEGGPDLSSVAKTHETLGPLLECLARDDETNAAAARCGQLSVLKWLRANAFPWNERTCVDAARHGQFDVMRWARANGAPWDQRAVTRAAMEGGRDEIAAWARAEGANGAGAGDLDNDRYDRRGPPTRPAPPAEETRRGGQYDPSPPPRDLLERAIAKLLDVVERHGGRLNKGFISELHAEMPETIDLVRRMKLKAFCEASNGRLIFETVDDRGDGVIVAAKSWRPAPAKALVRVDRYQVPNAVVECPKCGDPSHHVSRCPLANCRSCGRSGHLSGACPDATCFRCGKRGHESRFCRERPNPSSGCLQCGSREHFLRDCPDVGCFHCGEFGHRRDECPRRRRGPW</sequence>
<organism evidence="5">
    <name type="scientific">Micromonas pusilla (strain CCMP1545)</name>
    <name type="common">Picoplanktonic green alga</name>
    <dbReference type="NCBI Taxonomy" id="564608"/>
    <lineage>
        <taxon>Eukaryota</taxon>
        <taxon>Viridiplantae</taxon>
        <taxon>Chlorophyta</taxon>
        <taxon>Mamiellophyceae</taxon>
        <taxon>Mamiellales</taxon>
        <taxon>Mamiellaceae</taxon>
        <taxon>Micromonas</taxon>
    </lineage>
</organism>
<name>C1N045_MICPC</name>
<feature type="compositionally biased region" description="Basic residues" evidence="2">
    <location>
        <begin position="123"/>
        <end position="133"/>
    </location>
</feature>
<dbReference type="GO" id="GO:0008270">
    <property type="term" value="F:zinc ion binding"/>
    <property type="evidence" value="ECO:0007669"/>
    <property type="project" value="UniProtKB-KW"/>
</dbReference>
<feature type="region of interest" description="Disordered" evidence="2">
    <location>
        <begin position="259"/>
        <end position="301"/>
    </location>
</feature>
<dbReference type="InterPro" id="IPR036020">
    <property type="entry name" value="WW_dom_sf"/>
</dbReference>
<feature type="domain" description="CCHC-type" evidence="3">
    <location>
        <begin position="457"/>
        <end position="472"/>
    </location>
</feature>
<keyword evidence="5" id="KW-1185">Reference proteome</keyword>
<dbReference type="PANTHER" id="PTHR46978:SF1">
    <property type="entry name" value="ZINC KNUCKLE (CCHC-TYPE) FAMILY PROTEIN"/>
    <property type="match status" value="1"/>
</dbReference>
<feature type="compositionally biased region" description="Basic and acidic residues" evidence="2">
    <location>
        <begin position="95"/>
        <end position="122"/>
    </location>
</feature>
<dbReference type="GeneID" id="9686503"/>
<feature type="domain" description="CCHC-type" evidence="3">
    <location>
        <begin position="416"/>
        <end position="431"/>
    </location>
</feature>
<keyword evidence="1" id="KW-0863">Zinc-finger</keyword>
<dbReference type="AlphaFoldDB" id="C1N045"/>
<accession>C1N045</accession>
<dbReference type="InterPro" id="IPR001878">
    <property type="entry name" value="Znf_CCHC"/>
</dbReference>
<dbReference type="EMBL" id="GG663743">
    <property type="protein sequence ID" value="EEH54714.1"/>
    <property type="molecule type" value="Genomic_DNA"/>
</dbReference>
<dbReference type="eggNOG" id="KOG4400">
    <property type="taxonomic scope" value="Eukaryota"/>
</dbReference>
<dbReference type="PROSITE" id="PS50158">
    <property type="entry name" value="ZF_CCHC"/>
    <property type="match status" value="4"/>
</dbReference>
<dbReference type="SUPFAM" id="SSF140860">
    <property type="entry name" value="Pseudo ankyrin repeat-like"/>
    <property type="match status" value="1"/>
</dbReference>
<feature type="domain" description="CCHC-type" evidence="3">
    <location>
        <begin position="434"/>
        <end position="449"/>
    </location>
</feature>
<dbReference type="RefSeq" id="XP_003061064.1">
    <property type="nucleotide sequence ID" value="XM_003061018.1"/>
</dbReference>
<evidence type="ECO:0000313" key="4">
    <source>
        <dbReference type="EMBL" id="EEH54714.1"/>
    </source>
</evidence>
<keyword evidence="1" id="KW-0862">Zinc</keyword>
<protein>
    <submittedName>
        <fullName evidence="4">Predicted protein</fullName>
    </submittedName>
</protein>
<keyword evidence="1" id="KW-0479">Metal-binding</keyword>
<feature type="compositionally biased region" description="Basic and acidic residues" evidence="2">
    <location>
        <begin position="134"/>
        <end position="153"/>
    </location>
</feature>
<dbReference type="SUPFAM" id="SSF51045">
    <property type="entry name" value="WW domain"/>
    <property type="match status" value="1"/>
</dbReference>
<dbReference type="Proteomes" id="UP000001876">
    <property type="component" value="Unassembled WGS sequence"/>
</dbReference>
<feature type="compositionally biased region" description="Acidic residues" evidence="2">
    <location>
        <begin position="53"/>
        <end position="62"/>
    </location>
</feature>
<evidence type="ECO:0000313" key="5">
    <source>
        <dbReference type="Proteomes" id="UP000001876"/>
    </source>
</evidence>
<dbReference type="GO" id="GO:0003676">
    <property type="term" value="F:nucleic acid binding"/>
    <property type="evidence" value="ECO:0007669"/>
    <property type="project" value="InterPro"/>
</dbReference>
<reference evidence="4 5" key="1">
    <citation type="journal article" date="2009" name="Science">
        <title>Green evolution and dynamic adaptations revealed by genomes of the marine picoeukaryotes Micromonas.</title>
        <authorList>
            <person name="Worden A.Z."/>
            <person name="Lee J.H."/>
            <person name="Mock T."/>
            <person name="Rouze P."/>
            <person name="Simmons M.P."/>
            <person name="Aerts A.L."/>
            <person name="Allen A.E."/>
            <person name="Cuvelier M.L."/>
            <person name="Derelle E."/>
            <person name="Everett M.V."/>
            <person name="Foulon E."/>
            <person name="Grimwood J."/>
            <person name="Gundlach H."/>
            <person name="Henrissat B."/>
            <person name="Napoli C."/>
            <person name="McDonald S.M."/>
            <person name="Parker M.S."/>
            <person name="Rombauts S."/>
            <person name="Salamov A."/>
            <person name="Von Dassow P."/>
            <person name="Badger J.H."/>
            <person name="Coutinho P.M."/>
            <person name="Demir E."/>
            <person name="Dubchak I."/>
            <person name="Gentemann C."/>
            <person name="Eikrem W."/>
            <person name="Gready J.E."/>
            <person name="John U."/>
            <person name="Lanier W."/>
            <person name="Lindquist E.A."/>
            <person name="Lucas S."/>
            <person name="Mayer K.F."/>
            <person name="Moreau H."/>
            <person name="Not F."/>
            <person name="Otillar R."/>
            <person name="Panaud O."/>
            <person name="Pangilinan J."/>
            <person name="Paulsen I."/>
            <person name="Piegu B."/>
            <person name="Poliakov A."/>
            <person name="Robbens S."/>
            <person name="Schmutz J."/>
            <person name="Toulza E."/>
            <person name="Wyss T."/>
            <person name="Zelensky A."/>
            <person name="Zhou K."/>
            <person name="Armbrust E.V."/>
            <person name="Bhattacharya D."/>
            <person name="Goodenough U.W."/>
            <person name="Van de Peer Y."/>
            <person name="Grigoriev I.V."/>
        </authorList>
    </citation>
    <scope>NUCLEOTIDE SEQUENCE [LARGE SCALE GENOMIC DNA]</scope>
    <source>
        <strain evidence="4 5">CCMP1545</strain>
    </source>
</reference>
<dbReference type="STRING" id="564608.C1N045"/>
<dbReference type="Pfam" id="PF00098">
    <property type="entry name" value="zf-CCHC"/>
    <property type="match status" value="1"/>
</dbReference>
<feature type="compositionally biased region" description="Low complexity" evidence="2">
    <location>
        <begin position="65"/>
        <end position="78"/>
    </location>
</feature>
<proteinExistence type="predicted"/>
<dbReference type="KEGG" id="mpp:MICPUCDRAFT_60965"/>
<evidence type="ECO:0000256" key="1">
    <source>
        <dbReference type="PROSITE-ProRule" id="PRU00047"/>
    </source>
</evidence>
<feature type="region of interest" description="Disordered" evidence="2">
    <location>
        <begin position="36"/>
        <end position="164"/>
    </location>
</feature>
<dbReference type="SUPFAM" id="SSF57756">
    <property type="entry name" value="Retrovirus zinc finger-like domains"/>
    <property type="match status" value="3"/>
</dbReference>
<dbReference type="Gene3D" id="4.10.60.10">
    <property type="entry name" value="Zinc finger, CCHC-type"/>
    <property type="match status" value="2"/>
</dbReference>
<gene>
    <name evidence="4" type="ORF">MICPUCDRAFT_60965</name>
</gene>
<dbReference type="OrthoDB" id="1418382at2759"/>
<dbReference type="InterPro" id="IPR036875">
    <property type="entry name" value="Znf_CCHC_sf"/>
</dbReference>
<feature type="domain" description="CCHC-type" evidence="3">
    <location>
        <begin position="475"/>
        <end position="490"/>
    </location>
</feature>
<dbReference type="SMART" id="SM00343">
    <property type="entry name" value="ZnF_C2HC"/>
    <property type="match status" value="5"/>
</dbReference>
<evidence type="ECO:0000256" key="2">
    <source>
        <dbReference type="SAM" id="MobiDB-lite"/>
    </source>
</evidence>